<evidence type="ECO:0000313" key="6">
    <source>
        <dbReference type="Proteomes" id="UP001642482"/>
    </source>
</evidence>
<feature type="compositionally biased region" description="Polar residues" evidence="4">
    <location>
        <begin position="376"/>
        <end position="385"/>
    </location>
</feature>
<feature type="region of interest" description="Disordered" evidence="4">
    <location>
        <begin position="354"/>
        <end position="385"/>
    </location>
</feature>
<sequence length="1116" mass="118183">MASKKVRQRISYVLEDARSLGHRLGVNGLAVDGEHNILYSGGRDGVVCAWDLHLDKPTQAPAKEDESAPAVNGKKPEPAVRPTIQTAVSRAQTQAHTHWINDITLAQGNSALVTASSDLLVKVWRPREDDNDDEPAILGKHADYVKCVASPDQQSTWVASGGLDRRICLWDLTGAGKILEIDVSGQENAEKGSVYALRANHNVLASGGPESTVRLWDPRAGGKNITKFVGHTDNVRAILVNDAGDTIMTASSDQTVKIWSVTAGRCMHTLTMHNASVWALYSDAPDLSVFYSGDRSGLVVKTDIRGNLNDIDNGLSVAVAQEHDGVSKVVASNGYIWTATSSSSINRWADIKTTSDEDATAQSPRPFSPSGETIRPHSSSVSTVNGLPAPAPRVIPADIPAKSILRISNTAVFPVTTTATPNSPAAAAADGTVASPPAPGTTRKGSEVVPNGDVTPDIAEPVHRLPVETIEGNFGLVKHRLLNDRRRVLTLDTAGEVILWDIIACKQIRQFGKRHLEDVEPEVNTTEAVAPWCSVDVSSGQLTVVLEQYNCFDAEMYADELENVNDGSDPEKKDAVEFREDQRINLGKWVLRYLFANLINEELRRDEAHRAKLNETVEKRIQAVAAASKVSMLDVGGVSPPGTNGESAQPTLTPGIGLATPLPAVGNQVPGATPQPGAEKDDYFSNAITSVEPTTPGPGLVRPGATPATETTSAATTAADTTAKEKEAAAAAPTTPGKGFGKKLRMSFGTKKLNRSASTSVPEKPAGAAGVADENKGANGTAVEDKSESASSHEKEVDDCFVGAVQRMHNDYEKQLAENPDRLVVSRMHPCQPDEAPVLRIPDKTKVIIQEELKGGSIELYRGTVGGLGQPRVVDKIERCAPMWLGEAILANAPAVKESTKISFLLLPYRDELPPLAAPDGSNRLNANRMLRVKKILAYVAEKLEPPAPPPAPAVPAAGAPTVPPVPEEAETAEGDESGADSKAASEAAPAAAAVEAEETTPTPTPAPVAAEPEAEVLKPEEYLELYCNEQRLPHAMSLATVRAHIWKNSNDILLYYKSNGRKKLPTAAEVVAAAAASTNMVTAALAGSDPVPTNTDGEPTTVDAGPTTPAATAAA</sequence>
<dbReference type="InterPro" id="IPR051246">
    <property type="entry name" value="WDR48"/>
</dbReference>
<feature type="compositionally biased region" description="Low complexity" evidence="4">
    <location>
        <begin position="420"/>
        <end position="429"/>
    </location>
</feature>
<dbReference type="Pfam" id="PF11816">
    <property type="entry name" value="DUF3337"/>
    <property type="match status" value="1"/>
</dbReference>
<feature type="compositionally biased region" description="Polar residues" evidence="4">
    <location>
        <begin position="641"/>
        <end position="652"/>
    </location>
</feature>
<dbReference type="SMART" id="SM00320">
    <property type="entry name" value="WD40"/>
    <property type="match status" value="6"/>
</dbReference>
<keyword evidence="6" id="KW-1185">Reference proteome</keyword>
<dbReference type="PANTHER" id="PTHR19862">
    <property type="entry name" value="WD REPEAT-CONTAINING PROTEIN 48"/>
    <property type="match status" value="1"/>
</dbReference>
<gene>
    <name evidence="5" type="ORF">SEUCBS140593_002348</name>
</gene>
<proteinExistence type="predicted"/>
<dbReference type="Pfam" id="PF00400">
    <property type="entry name" value="WD40"/>
    <property type="match status" value="4"/>
</dbReference>
<feature type="repeat" description="WD" evidence="3">
    <location>
        <begin position="19"/>
        <end position="60"/>
    </location>
</feature>
<dbReference type="PANTHER" id="PTHR19862:SF14">
    <property type="entry name" value="WD REPEAT-CONTAINING PROTEIN 48"/>
    <property type="match status" value="1"/>
</dbReference>
<dbReference type="PROSITE" id="PS50082">
    <property type="entry name" value="WD_REPEATS_2"/>
    <property type="match status" value="4"/>
</dbReference>
<protein>
    <recommendedName>
        <fullName evidence="7">WD repeat protein</fullName>
    </recommendedName>
</protein>
<feature type="region of interest" description="Disordered" evidence="4">
    <location>
        <begin position="420"/>
        <end position="457"/>
    </location>
</feature>
<dbReference type="InterPro" id="IPR001680">
    <property type="entry name" value="WD40_rpt"/>
</dbReference>
<feature type="compositionally biased region" description="Low complexity" evidence="4">
    <location>
        <begin position="1100"/>
        <end position="1116"/>
    </location>
</feature>
<dbReference type="InterPro" id="IPR019775">
    <property type="entry name" value="WD40_repeat_CS"/>
</dbReference>
<keyword evidence="2" id="KW-0677">Repeat</keyword>
<evidence type="ECO:0000256" key="1">
    <source>
        <dbReference type="ARBA" id="ARBA00022574"/>
    </source>
</evidence>
<evidence type="ECO:0008006" key="7">
    <source>
        <dbReference type="Google" id="ProtNLM"/>
    </source>
</evidence>
<feature type="repeat" description="WD" evidence="3">
    <location>
        <begin position="93"/>
        <end position="124"/>
    </location>
</feature>
<dbReference type="InterPro" id="IPR021772">
    <property type="entry name" value="WDR48/Bun107"/>
</dbReference>
<organism evidence="5 6">
    <name type="scientific">Sporothrix eucalyptigena</name>
    <dbReference type="NCBI Taxonomy" id="1812306"/>
    <lineage>
        <taxon>Eukaryota</taxon>
        <taxon>Fungi</taxon>
        <taxon>Dikarya</taxon>
        <taxon>Ascomycota</taxon>
        <taxon>Pezizomycotina</taxon>
        <taxon>Sordariomycetes</taxon>
        <taxon>Sordariomycetidae</taxon>
        <taxon>Ophiostomatales</taxon>
        <taxon>Ophiostomataceae</taxon>
        <taxon>Sporothrix</taxon>
    </lineage>
</organism>
<evidence type="ECO:0000313" key="5">
    <source>
        <dbReference type="EMBL" id="CAK7214906.1"/>
    </source>
</evidence>
<dbReference type="InterPro" id="IPR015943">
    <property type="entry name" value="WD40/YVTN_repeat-like_dom_sf"/>
</dbReference>
<feature type="region of interest" description="Disordered" evidence="4">
    <location>
        <begin position="59"/>
        <end position="79"/>
    </location>
</feature>
<feature type="compositionally biased region" description="Basic and acidic residues" evidence="4">
    <location>
        <begin position="783"/>
        <end position="797"/>
    </location>
</feature>
<feature type="repeat" description="WD" evidence="3">
    <location>
        <begin position="228"/>
        <end position="269"/>
    </location>
</feature>
<feature type="compositionally biased region" description="Low complexity" evidence="4">
    <location>
        <begin position="704"/>
        <end position="721"/>
    </location>
</feature>
<dbReference type="PROSITE" id="PS50294">
    <property type="entry name" value="WD_REPEATS_REGION"/>
    <property type="match status" value="2"/>
</dbReference>
<dbReference type="InterPro" id="IPR036322">
    <property type="entry name" value="WD40_repeat_dom_sf"/>
</dbReference>
<name>A0ABP0B5U6_9PEZI</name>
<evidence type="ECO:0000256" key="3">
    <source>
        <dbReference type="PROSITE-ProRule" id="PRU00221"/>
    </source>
</evidence>
<dbReference type="Gene3D" id="2.130.10.10">
    <property type="entry name" value="YVTN repeat-like/Quinoprotein amine dehydrogenase"/>
    <property type="match status" value="2"/>
</dbReference>
<feature type="repeat" description="WD" evidence="3">
    <location>
        <begin position="138"/>
        <end position="180"/>
    </location>
</feature>
<evidence type="ECO:0000256" key="2">
    <source>
        <dbReference type="ARBA" id="ARBA00022737"/>
    </source>
</evidence>
<reference evidence="5 6" key="1">
    <citation type="submission" date="2024-01" db="EMBL/GenBank/DDBJ databases">
        <authorList>
            <person name="Allen C."/>
            <person name="Tagirdzhanova G."/>
        </authorList>
    </citation>
    <scope>NUCLEOTIDE SEQUENCE [LARGE SCALE GENOMIC DNA]</scope>
</reference>
<feature type="region of interest" description="Disordered" evidence="4">
    <location>
        <begin position="948"/>
        <end position="1011"/>
    </location>
</feature>
<dbReference type="PROSITE" id="PS00678">
    <property type="entry name" value="WD_REPEATS_1"/>
    <property type="match status" value="2"/>
</dbReference>
<comment type="caution">
    <text evidence="5">The sequence shown here is derived from an EMBL/GenBank/DDBJ whole genome shotgun (WGS) entry which is preliminary data.</text>
</comment>
<feature type="region of interest" description="Disordered" evidence="4">
    <location>
        <begin position="636"/>
        <end position="797"/>
    </location>
</feature>
<feature type="compositionally biased region" description="Acidic residues" evidence="4">
    <location>
        <begin position="968"/>
        <end position="979"/>
    </location>
</feature>
<feature type="compositionally biased region" description="Low complexity" evidence="4">
    <location>
        <begin position="985"/>
        <end position="995"/>
    </location>
</feature>
<accession>A0ABP0B5U6</accession>
<dbReference type="EMBL" id="CAWUHD010000015">
    <property type="protein sequence ID" value="CAK7214906.1"/>
    <property type="molecule type" value="Genomic_DNA"/>
</dbReference>
<feature type="region of interest" description="Disordered" evidence="4">
    <location>
        <begin position="1088"/>
        <end position="1116"/>
    </location>
</feature>
<dbReference type="SUPFAM" id="SSF50978">
    <property type="entry name" value="WD40 repeat-like"/>
    <property type="match status" value="1"/>
</dbReference>
<dbReference type="Proteomes" id="UP001642482">
    <property type="component" value="Unassembled WGS sequence"/>
</dbReference>
<evidence type="ECO:0000256" key="4">
    <source>
        <dbReference type="SAM" id="MobiDB-lite"/>
    </source>
</evidence>
<keyword evidence="1 3" id="KW-0853">WD repeat</keyword>